<accession>A0A6N3BIC5</accession>
<dbReference type="GO" id="GO:0046872">
    <property type="term" value="F:metal ion binding"/>
    <property type="evidence" value="ECO:0007669"/>
    <property type="project" value="UniProtKB-KW"/>
</dbReference>
<comment type="pathway">
    <text evidence="11">Amino-acid degradation; L-tryptophan degradation via kynurenine pathway; L-kynurenine from L-tryptophan: step 2/2.</text>
</comment>
<dbReference type="PANTHER" id="PTHR31118:SF12">
    <property type="entry name" value="CYCLASE-LIKE PROTEIN 2"/>
    <property type="match status" value="1"/>
</dbReference>
<evidence type="ECO:0000256" key="11">
    <source>
        <dbReference type="ARBA" id="ARBA00060547"/>
    </source>
</evidence>
<gene>
    <name evidence="12" type="primary">kynB_1</name>
    <name evidence="12" type="ORF">IBLFYP30_01532</name>
</gene>
<dbReference type="Pfam" id="PF04199">
    <property type="entry name" value="Cyclase"/>
    <property type="match status" value="1"/>
</dbReference>
<dbReference type="EMBL" id="CACRUE010000024">
    <property type="protein sequence ID" value="VYU01661.1"/>
    <property type="molecule type" value="Genomic_DNA"/>
</dbReference>
<keyword evidence="8" id="KW-0862">Zinc</keyword>
<dbReference type="RefSeq" id="WP_024038455.1">
    <property type="nucleotide sequence ID" value="NZ_CACRUE010000024.1"/>
</dbReference>
<evidence type="ECO:0000256" key="4">
    <source>
        <dbReference type="ARBA" id="ARBA00012930"/>
    </source>
</evidence>
<dbReference type="EC" id="3.5.1.9" evidence="4"/>
<keyword evidence="7 12" id="KW-0378">Hydrolase</keyword>
<reference evidence="12" key="1">
    <citation type="submission" date="2019-11" db="EMBL/GenBank/DDBJ databases">
        <authorList>
            <person name="Feng L."/>
        </authorList>
    </citation>
    <scope>NUCLEOTIDE SEQUENCE</scope>
    <source>
        <strain evidence="12">IbartlettiiLFYP30</strain>
    </source>
</reference>
<dbReference type="GO" id="GO:0004061">
    <property type="term" value="F:arylformamidase activity"/>
    <property type="evidence" value="ECO:0007669"/>
    <property type="project" value="UniProtKB-EC"/>
</dbReference>
<dbReference type="FunFam" id="3.50.30.50:FF:000001">
    <property type="entry name" value="Kynurenine formamidase"/>
    <property type="match status" value="1"/>
</dbReference>
<organism evidence="12">
    <name type="scientific">Intestinibacter bartlettii</name>
    <dbReference type="NCBI Taxonomy" id="261299"/>
    <lineage>
        <taxon>Bacteria</taxon>
        <taxon>Bacillati</taxon>
        <taxon>Bacillota</taxon>
        <taxon>Clostridia</taxon>
        <taxon>Peptostreptococcales</taxon>
        <taxon>Peptostreptococcaceae</taxon>
        <taxon>Intestinibacter</taxon>
    </lineage>
</organism>
<dbReference type="AlphaFoldDB" id="A0A6N3BIC5"/>
<dbReference type="PANTHER" id="PTHR31118">
    <property type="entry name" value="CYCLASE-LIKE PROTEIN 2"/>
    <property type="match status" value="1"/>
</dbReference>
<comment type="subunit">
    <text evidence="3">Homodimer.</text>
</comment>
<comment type="function">
    <text evidence="2">Catalyzes the hydrolysis of N-formyl-L-kynurenine to L-kynurenine, the second step in the kynurenine pathway of tryptophan degradation.</text>
</comment>
<evidence type="ECO:0000256" key="9">
    <source>
        <dbReference type="ARBA" id="ARBA00023079"/>
    </source>
</evidence>
<comment type="cofactor">
    <cofactor evidence="1">
        <name>Zn(2+)</name>
        <dbReference type="ChEBI" id="CHEBI:29105"/>
    </cofactor>
</comment>
<dbReference type="InterPro" id="IPR007325">
    <property type="entry name" value="KFase/CYL"/>
</dbReference>
<keyword evidence="9" id="KW-0823">Tryptophan catabolism</keyword>
<name>A0A6N3BIC5_9FIRM</name>
<proteinExistence type="predicted"/>
<evidence type="ECO:0000256" key="6">
    <source>
        <dbReference type="ARBA" id="ARBA00022723"/>
    </source>
</evidence>
<dbReference type="SUPFAM" id="SSF102198">
    <property type="entry name" value="Putative cyclase"/>
    <property type="match status" value="1"/>
</dbReference>
<evidence type="ECO:0000256" key="8">
    <source>
        <dbReference type="ARBA" id="ARBA00022833"/>
    </source>
</evidence>
<comment type="catalytic activity">
    <reaction evidence="10">
        <text>N-formyl-L-kynurenine + H2O = L-kynurenine + formate + H(+)</text>
        <dbReference type="Rhea" id="RHEA:13009"/>
        <dbReference type="ChEBI" id="CHEBI:15377"/>
        <dbReference type="ChEBI" id="CHEBI:15378"/>
        <dbReference type="ChEBI" id="CHEBI:15740"/>
        <dbReference type="ChEBI" id="CHEBI:57959"/>
        <dbReference type="ChEBI" id="CHEBI:58629"/>
        <dbReference type="EC" id="3.5.1.9"/>
    </reaction>
</comment>
<evidence type="ECO:0000256" key="7">
    <source>
        <dbReference type="ARBA" id="ARBA00022801"/>
    </source>
</evidence>
<sequence>MKVIDLTHTIKEGMPVFPGTEPPKLDPASTFEKDGFRETLLTMYSHTGTHMDAPAHVREDGITLDKFGADKFVGKAIVVDCSDLSEGDTIDISYINKYKGVIEDAEFVLFKTGWDKYWDTEKYYGKFPVISEEVADYLISSNKKGIGLDVISIEDIESADLPMHHKVLKNNLVIIENLCNLDQIGSDLFTFCALPLKFINSDGASVRAIAILD</sequence>
<evidence type="ECO:0000256" key="3">
    <source>
        <dbReference type="ARBA" id="ARBA00011738"/>
    </source>
</evidence>
<evidence type="ECO:0000256" key="1">
    <source>
        <dbReference type="ARBA" id="ARBA00001947"/>
    </source>
</evidence>
<evidence type="ECO:0000313" key="12">
    <source>
        <dbReference type="EMBL" id="VYU01661.1"/>
    </source>
</evidence>
<dbReference type="GO" id="GO:0019441">
    <property type="term" value="P:L-tryptophan catabolic process to kynurenine"/>
    <property type="evidence" value="ECO:0007669"/>
    <property type="project" value="InterPro"/>
</dbReference>
<dbReference type="Gene3D" id="3.50.30.50">
    <property type="entry name" value="Putative cyclase"/>
    <property type="match status" value="1"/>
</dbReference>
<keyword evidence="6" id="KW-0479">Metal-binding</keyword>
<dbReference type="InterPro" id="IPR037175">
    <property type="entry name" value="KFase_sf"/>
</dbReference>
<evidence type="ECO:0000256" key="5">
    <source>
        <dbReference type="ARBA" id="ARBA00014889"/>
    </source>
</evidence>
<evidence type="ECO:0000256" key="2">
    <source>
        <dbReference type="ARBA" id="ARBA00002204"/>
    </source>
</evidence>
<evidence type="ECO:0000256" key="10">
    <source>
        <dbReference type="ARBA" id="ARBA00048496"/>
    </source>
</evidence>
<protein>
    <recommendedName>
        <fullName evidence="5">Kynurenine formamidase</fullName>
        <ecNumber evidence="4">3.5.1.9</ecNumber>
    </recommendedName>
</protein>